<accession>A0A077UMZ3</accession>
<dbReference type="FunFam" id="1.10.486.10:FF:000003">
    <property type="entry name" value="ATP-dependent DNA helicase"/>
    <property type="match status" value="1"/>
</dbReference>
<proteinExistence type="inferred from homology"/>
<organism evidence="15 16">
    <name type="scientific">Staphylococcus schweitzeri</name>
    <dbReference type="NCBI Taxonomy" id="1654388"/>
    <lineage>
        <taxon>Bacteria</taxon>
        <taxon>Bacillati</taxon>
        <taxon>Bacillota</taxon>
        <taxon>Bacilli</taxon>
        <taxon>Bacillales</taxon>
        <taxon>Staphylococcaceae</taxon>
        <taxon>Staphylococcus</taxon>
    </lineage>
</organism>
<evidence type="ECO:0000256" key="10">
    <source>
        <dbReference type="PROSITE-ProRule" id="PRU00560"/>
    </source>
</evidence>
<comment type="similarity">
    <text evidence="1 11">Belongs to the helicase family. UvrD subfamily.</text>
</comment>
<evidence type="ECO:0000259" key="13">
    <source>
        <dbReference type="PROSITE" id="PS51198"/>
    </source>
</evidence>
<dbReference type="EMBL" id="CCEH01000019">
    <property type="protein sequence ID" value="CDR28917.1"/>
    <property type="molecule type" value="Genomic_DNA"/>
</dbReference>
<evidence type="ECO:0000256" key="8">
    <source>
        <dbReference type="ARBA" id="ARBA00034617"/>
    </source>
</evidence>
<name>A0A077UMZ3_9STAP</name>
<evidence type="ECO:0000256" key="12">
    <source>
        <dbReference type="SAM" id="MobiDB-lite"/>
    </source>
</evidence>
<dbReference type="GO" id="GO:0016887">
    <property type="term" value="F:ATP hydrolysis activity"/>
    <property type="evidence" value="ECO:0007669"/>
    <property type="project" value="RHEA"/>
</dbReference>
<dbReference type="PANTHER" id="PTHR11070">
    <property type="entry name" value="UVRD / RECB / PCRA DNA HELICASE FAMILY MEMBER"/>
    <property type="match status" value="1"/>
</dbReference>
<dbReference type="NCBIfam" id="TIGR01073">
    <property type="entry name" value="pcrA"/>
    <property type="match status" value="1"/>
</dbReference>
<dbReference type="Pfam" id="PF13361">
    <property type="entry name" value="UvrD_C"/>
    <property type="match status" value="1"/>
</dbReference>
<dbReference type="Pfam" id="PF00580">
    <property type="entry name" value="UvrD-helicase"/>
    <property type="match status" value="1"/>
</dbReference>
<evidence type="ECO:0000256" key="2">
    <source>
        <dbReference type="ARBA" id="ARBA00022741"/>
    </source>
</evidence>
<feature type="binding site" evidence="10">
    <location>
        <begin position="27"/>
        <end position="34"/>
    </location>
    <ligand>
        <name>ATP</name>
        <dbReference type="ChEBI" id="CHEBI:30616"/>
    </ligand>
</feature>
<evidence type="ECO:0000313" key="15">
    <source>
        <dbReference type="EMBL" id="CDR28917.1"/>
    </source>
</evidence>
<evidence type="ECO:0000256" key="4">
    <source>
        <dbReference type="ARBA" id="ARBA00022806"/>
    </source>
</evidence>
<reference evidence="15 16" key="1">
    <citation type="submission" date="2014-05" db="EMBL/GenBank/DDBJ databases">
        <authorList>
            <person name="Aslett A.Martin."/>
            <person name="De Silva Nishadi"/>
        </authorList>
    </citation>
    <scope>NUCLEOTIDE SEQUENCE [LARGE SCALE GENOMIC DNA]</scope>
</reference>
<evidence type="ECO:0000256" key="9">
    <source>
        <dbReference type="ARBA" id="ARBA00048988"/>
    </source>
</evidence>
<feature type="region of interest" description="Disordered" evidence="12">
    <location>
        <begin position="641"/>
        <end position="675"/>
    </location>
</feature>
<feature type="domain" description="UvrD-like helicase ATP-binding" evidence="13">
    <location>
        <begin position="6"/>
        <end position="285"/>
    </location>
</feature>
<evidence type="ECO:0000259" key="14">
    <source>
        <dbReference type="PROSITE" id="PS51217"/>
    </source>
</evidence>
<evidence type="ECO:0000256" key="7">
    <source>
        <dbReference type="ARBA" id="ARBA00023235"/>
    </source>
</evidence>
<dbReference type="InterPro" id="IPR005751">
    <property type="entry name" value="ATP-dep_DNA_helicase_PcrA"/>
</dbReference>
<dbReference type="GO" id="GO:0003677">
    <property type="term" value="F:DNA binding"/>
    <property type="evidence" value="ECO:0007669"/>
    <property type="project" value="UniProtKB-KW"/>
</dbReference>
<dbReference type="SUPFAM" id="SSF52540">
    <property type="entry name" value="P-loop containing nucleoside triphosphate hydrolases"/>
    <property type="match status" value="1"/>
</dbReference>
<dbReference type="InterPro" id="IPR013986">
    <property type="entry name" value="DExx_box_DNA_helicase_dom_sf"/>
</dbReference>
<evidence type="ECO:0000256" key="3">
    <source>
        <dbReference type="ARBA" id="ARBA00022801"/>
    </source>
</evidence>
<dbReference type="FunFam" id="1.10.10.160:FF:000001">
    <property type="entry name" value="ATP-dependent DNA helicase"/>
    <property type="match status" value="1"/>
</dbReference>
<dbReference type="Proteomes" id="UP000044616">
    <property type="component" value="Unassembled WGS sequence"/>
</dbReference>
<comment type="catalytic activity">
    <reaction evidence="8">
        <text>Couples ATP hydrolysis with the unwinding of duplex DNA by translocating in the 3'-5' direction.</text>
        <dbReference type="EC" id="5.6.2.4"/>
    </reaction>
</comment>
<evidence type="ECO:0000256" key="11">
    <source>
        <dbReference type="RuleBase" id="RU364053"/>
    </source>
</evidence>
<dbReference type="InterPro" id="IPR000212">
    <property type="entry name" value="DNA_helicase_UvrD/REP"/>
</dbReference>
<dbReference type="GO" id="GO:0033202">
    <property type="term" value="C:DNA helicase complex"/>
    <property type="evidence" value="ECO:0007669"/>
    <property type="project" value="TreeGrafter"/>
</dbReference>
<dbReference type="GO" id="GO:0006260">
    <property type="term" value="P:DNA replication"/>
    <property type="evidence" value="ECO:0007669"/>
    <property type="project" value="InterPro"/>
</dbReference>
<evidence type="ECO:0000313" key="16">
    <source>
        <dbReference type="Proteomes" id="UP000044616"/>
    </source>
</evidence>
<dbReference type="Pfam" id="PF21196">
    <property type="entry name" value="PcrA_UvrD_tudor"/>
    <property type="match status" value="1"/>
</dbReference>
<keyword evidence="4 10" id="KW-0347">Helicase</keyword>
<keyword evidence="2 10" id="KW-0547">Nucleotide-binding</keyword>
<dbReference type="CDD" id="cd18807">
    <property type="entry name" value="SF1_C_UvrD"/>
    <property type="match status" value="1"/>
</dbReference>
<dbReference type="GO" id="GO:0043138">
    <property type="term" value="F:3'-5' DNA helicase activity"/>
    <property type="evidence" value="ECO:0007669"/>
    <property type="project" value="UniProtKB-EC"/>
</dbReference>
<feature type="domain" description="UvrD-like helicase C-terminal" evidence="14">
    <location>
        <begin position="286"/>
        <end position="560"/>
    </location>
</feature>
<comment type="catalytic activity">
    <reaction evidence="9 11">
        <text>ATP + H2O = ADP + phosphate + H(+)</text>
        <dbReference type="Rhea" id="RHEA:13065"/>
        <dbReference type="ChEBI" id="CHEBI:15377"/>
        <dbReference type="ChEBI" id="CHEBI:15378"/>
        <dbReference type="ChEBI" id="CHEBI:30616"/>
        <dbReference type="ChEBI" id="CHEBI:43474"/>
        <dbReference type="ChEBI" id="CHEBI:456216"/>
        <dbReference type="EC" id="5.6.2.4"/>
    </reaction>
</comment>
<sequence length="730" mass="84215">MNALLNHMNTEQSEAVKTTEGPLLIMAGAGSGKTRVLTHRIAYLLDEKDVSPYNVLAITFTNKAAREMKERVQKLVGDQAEVIWMSTFHSMCVRILRRDADRIGIERNFTIIDPTDQKSVIKDVLKNENIDSKKFEPRMFIGAISNLKNELKTPEDAQKEATDYHSQMVATVYSGYQRQLSRNEALDFDDLIMTTINLFERVPDVLEYYQNKFQYIHVDEYQDTNKAQYTLVKLLASKFKNLCVVGDSDQSIYGWRGADIQNILSFEEDYPEAKTIFLEQNYRSTKTILNAANEVIKNNSERKLKGLWTANTNGEKIHYYEAMTERDETEYVVREIMKHQRNGKKYQDMAILYRTNAQSRVLEETFMKSNIPYTMVGGQKFYDRKEIKDLLSYLRMIANSNDDISLQRIINVPKRGVGPSSVEKIQNYALQNNISMFDALGEADFIGLSKKVTQECLNFYELIQNLIKEQDFLEIHEIVDEVLKKSGYRDMLERENTLESRSRLENIDEFMSVPQDYEENTPLEEQSLINFLTDLSLVADIDEADTENGVTLMTMHSAKGLEFPIVFIMGMEESLFPHIRAIKSDDDHEMQEERRICYVAITRAEEILYITHATSRMLFGRPQSNMPSRFLKEIPESLLENHSTSKRQTIQPKSTPFAKRGFSQRTTSTKKQVTSSDWNVGDKVMHKAWGEGMVSNVNEKNGSIELDIIFKSQGPKRLLAQFAPIEKKED</sequence>
<dbReference type="Gene3D" id="1.10.486.10">
    <property type="entry name" value="PCRA, domain 4"/>
    <property type="match status" value="1"/>
</dbReference>
<dbReference type="CDD" id="cd17932">
    <property type="entry name" value="DEXQc_UvrD"/>
    <property type="match status" value="1"/>
</dbReference>
<dbReference type="GO" id="GO:0000725">
    <property type="term" value="P:recombinational repair"/>
    <property type="evidence" value="ECO:0007669"/>
    <property type="project" value="TreeGrafter"/>
</dbReference>
<keyword evidence="7" id="KW-0413">Isomerase</keyword>
<dbReference type="InterPro" id="IPR014016">
    <property type="entry name" value="UvrD-like_ATP-bd"/>
</dbReference>
<dbReference type="EC" id="5.6.2.4" evidence="11"/>
<dbReference type="RefSeq" id="WP_047531570.1">
    <property type="nucleotide sequence ID" value="NZ_CCEH01000019.1"/>
</dbReference>
<dbReference type="GO" id="GO:0005524">
    <property type="term" value="F:ATP binding"/>
    <property type="evidence" value="ECO:0007669"/>
    <property type="project" value="UniProtKB-UniRule"/>
</dbReference>
<feature type="compositionally biased region" description="Polar residues" evidence="12">
    <location>
        <begin position="641"/>
        <end position="654"/>
    </location>
</feature>
<evidence type="ECO:0000256" key="6">
    <source>
        <dbReference type="ARBA" id="ARBA00023125"/>
    </source>
</evidence>
<dbReference type="PROSITE" id="PS51198">
    <property type="entry name" value="UVRD_HELICASE_ATP_BIND"/>
    <property type="match status" value="1"/>
</dbReference>
<dbReference type="GO" id="GO:0005829">
    <property type="term" value="C:cytosol"/>
    <property type="evidence" value="ECO:0007669"/>
    <property type="project" value="TreeGrafter"/>
</dbReference>
<keyword evidence="6 11" id="KW-0238">DNA-binding</keyword>
<dbReference type="PROSITE" id="PS51217">
    <property type="entry name" value="UVRD_HELICASE_CTER"/>
    <property type="match status" value="1"/>
</dbReference>
<dbReference type="GO" id="GO:0009314">
    <property type="term" value="P:response to radiation"/>
    <property type="evidence" value="ECO:0007669"/>
    <property type="project" value="UniProtKB-ARBA"/>
</dbReference>
<protein>
    <recommendedName>
        <fullName evidence="11">ATP-dependent DNA helicase</fullName>
        <ecNumber evidence="11">5.6.2.4</ecNumber>
    </recommendedName>
</protein>
<keyword evidence="5 10" id="KW-0067">ATP-binding</keyword>
<evidence type="ECO:0000256" key="1">
    <source>
        <dbReference type="ARBA" id="ARBA00009922"/>
    </source>
</evidence>
<gene>
    <name evidence="15" type="primary">pcrA</name>
    <name evidence="15" type="ORF">ERS140147_02097</name>
</gene>
<dbReference type="Gene3D" id="1.10.10.160">
    <property type="match status" value="1"/>
</dbReference>
<dbReference type="PANTHER" id="PTHR11070:SF2">
    <property type="entry name" value="ATP-DEPENDENT DNA HELICASE SRS2"/>
    <property type="match status" value="1"/>
</dbReference>
<dbReference type="Gene3D" id="3.40.50.300">
    <property type="entry name" value="P-loop containing nucleotide triphosphate hydrolases"/>
    <property type="match status" value="2"/>
</dbReference>
<keyword evidence="3 10" id="KW-0378">Hydrolase</keyword>
<dbReference type="InterPro" id="IPR014017">
    <property type="entry name" value="DNA_helicase_UvrD-like_C"/>
</dbReference>
<feature type="compositionally biased region" description="Polar residues" evidence="12">
    <location>
        <begin position="663"/>
        <end position="675"/>
    </location>
</feature>
<dbReference type="AlphaFoldDB" id="A0A077UMZ3"/>
<evidence type="ECO:0000256" key="5">
    <source>
        <dbReference type="ARBA" id="ARBA00022840"/>
    </source>
</evidence>
<dbReference type="InterPro" id="IPR027417">
    <property type="entry name" value="P-loop_NTPase"/>
</dbReference>